<sequence>MCVVRIVMILVERRGKPRTIHEQESRKRATSGDWEEQGSSDQGSLRPAEAAACLSLGFFQRFSPLTRYTNRNLSSARREARLGAVAEWGRLFMSPLPFGPAQFHGTKSVPASRSPGTRLARNSPGFDFGFVGREGNYLSSFAESEADRYYQGNTEEERKIKWREKAVGRGGMTAHCMAGR</sequence>
<feature type="region of interest" description="Disordered" evidence="1">
    <location>
        <begin position="18"/>
        <end position="45"/>
    </location>
</feature>
<evidence type="ECO:0000256" key="1">
    <source>
        <dbReference type="SAM" id="MobiDB-lite"/>
    </source>
</evidence>
<gene>
    <name evidence="2" type="ORF">CISG_07783</name>
</gene>
<evidence type="ECO:0000313" key="2">
    <source>
        <dbReference type="EMBL" id="KMU79379.1"/>
    </source>
</evidence>
<reference evidence="3" key="1">
    <citation type="journal article" date="2010" name="Genome Res.">
        <title>Population genomic sequencing of Coccidioides fungi reveals recent hybridization and transposon control.</title>
        <authorList>
            <person name="Neafsey D.E."/>
            <person name="Barker B.M."/>
            <person name="Sharpton T.J."/>
            <person name="Stajich J.E."/>
            <person name="Park D.J."/>
            <person name="Whiston E."/>
            <person name="Hung C.-Y."/>
            <person name="McMahan C."/>
            <person name="White J."/>
            <person name="Sykes S."/>
            <person name="Heiman D."/>
            <person name="Young S."/>
            <person name="Zeng Q."/>
            <person name="Abouelleil A."/>
            <person name="Aftuck L."/>
            <person name="Bessette D."/>
            <person name="Brown A."/>
            <person name="FitzGerald M."/>
            <person name="Lui A."/>
            <person name="Macdonald J.P."/>
            <person name="Priest M."/>
            <person name="Orbach M.J."/>
            <person name="Galgiani J.N."/>
            <person name="Kirkland T.N."/>
            <person name="Cole G.T."/>
            <person name="Birren B.W."/>
            <person name="Henn M.R."/>
            <person name="Taylor J.W."/>
            <person name="Rounsley S.D."/>
        </authorList>
    </citation>
    <scope>NUCLEOTIDE SEQUENCE [LARGE SCALE GENOMIC DNA]</scope>
    <source>
        <strain evidence="3">RMSCC 3703</strain>
    </source>
</reference>
<dbReference type="Proteomes" id="UP000054559">
    <property type="component" value="Unassembled WGS sequence"/>
</dbReference>
<accession>A0A0J8R2K1</accession>
<dbReference type="EMBL" id="DS268175">
    <property type="protein sequence ID" value="KMU79379.1"/>
    <property type="molecule type" value="Genomic_DNA"/>
</dbReference>
<evidence type="ECO:0000313" key="3">
    <source>
        <dbReference type="Proteomes" id="UP000054559"/>
    </source>
</evidence>
<proteinExistence type="predicted"/>
<dbReference type="AlphaFoldDB" id="A0A0J8R2K1"/>
<protein>
    <submittedName>
        <fullName evidence="2">Uncharacterized protein</fullName>
    </submittedName>
</protein>
<organism evidence="2 3">
    <name type="scientific">Coccidioides immitis RMSCC 3703</name>
    <dbReference type="NCBI Taxonomy" id="454286"/>
    <lineage>
        <taxon>Eukaryota</taxon>
        <taxon>Fungi</taxon>
        <taxon>Dikarya</taxon>
        <taxon>Ascomycota</taxon>
        <taxon>Pezizomycotina</taxon>
        <taxon>Eurotiomycetes</taxon>
        <taxon>Eurotiomycetidae</taxon>
        <taxon>Onygenales</taxon>
        <taxon>Onygenaceae</taxon>
        <taxon>Coccidioides</taxon>
    </lineage>
</organism>
<feature type="compositionally biased region" description="Basic and acidic residues" evidence="1">
    <location>
        <begin position="18"/>
        <end position="27"/>
    </location>
</feature>
<name>A0A0J8R2K1_COCIT</name>